<protein>
    <submittedName>
        <fullName evidence="2">Nucleobase-ascorbate transporter 7</fullName>
    </submittedName>
</protein>
<dbReference type="Proteomes" id="UP000436088">
    <property type="component" value="Unassembled WGS sequence"/>
</dbReference>
<reference evidence="2" key="1">
    <citation type="submission" date="2019-09" db="EMBL/GenBank/DDBJ databases">
        <title>Draft genome information of white flower Hibiscus syriacus.</title>
        <authorList>
            <person name="Kim Y.-M."/>
        </authorList>
    </citation>
    <scope>NUCLEOTIDE SEQUENCE [LARGE SCALE GENOMIC DNA]</scope>
    <source>
        <strain evidence="2">YM2019G1</strain>
    </source>
</reference>
<name>A0A6A2ZKZ3_HIBSY</name>
<organism evidence="2 3">
    <name type="scientific">Hibiscus syriacus</name>
    <name type="common">Rose of Sharon</name>
    <dbReference type="NCBI Taxonomy" id="106335"/>
    <lineage>
        <taxon>Eukaryota</taxon>
        <taxon>Viridiplantae</taxon>
        <taxon>Streptophyta</taxon>
        <taxon>Embryophyta</taxon>
        <taxon>Tracheophyta</taxon>
        <taxon>Spermatophyta</taxon>
        <taxon>Magnoliopsida</taxon>
        <taxon>eudicotyledons</taxon>
        <taxon>Gunneridae</taxon>
        <taxon>Pentapetalae</taxon>
        <taxon>rosids</taxon>
        <taxon>malvids</taxon>
        <taxon>Malvales</taxon>
        <taxon>Malvaceae</taxon>
        <taxon>Malvoideae</taxon>
        <taxon>Hibiscus</taxon>
    </lineage>
</organism>
<evidence type="ECO:0000313" key="3">
    <source>
        <dbReference type="Proteomes" id="UP000436088"/>
    </source>
</evidence>
<dbReference type="AlphaFoldDB" id="A0A6A2ZKZ3"/>
<evidence type="ECO:0000313" key="2">
    <source>
        <dbReference type="EMBL" id="KAE8691979.1"/>
    </source>
</evidence>
<feature type="compositionally biased region" description="Basic and acidic residues" evidence="1">
    <location>
        <begin position="21"/>
        <end position="43"/>
    </location>
</feature>
<evidence type="ECO:0000256" key="1">
    <source>
        <dbReference type="SAM" id="MobiDB-lite"/>
    </source>
</evidence>
<feature type="compositionally biased region" description="Polar residues" evidence="1">
    <location>
        <begin position="72"/>
        <end position="84"/>
    </location>
</feature>
<accession>A0A6A2ZKZ3</accession>
<feature type="region of interest" description="Disordered" evidence="1">
    <location>
        <begin position="21"/>
        <end position="84"/>
    </location>
</feature>
<gene>
    <name evidence="2" type="ORF">F3Y22_tig00110864pilonHSYRG00299</name>
</gene>
<dbReference type="EMBL" id="VEPZ02001142">
    <property type="protein sequence ID" value="KAE8691979.1"/>
    <property type="molecule type" value="Genomic_DNA"/>
</dbReference>
<comment type="caution">
    <text evidence="2">The sequence shown here is derived from an EMBL/GenBank/DDBJ whole genome shotgun (WGS) entry which is preliminary data.</text>
</comment>
<sequence>MLIALSLLKVMRAKKIAKTKWESMKKLQHHGQDKLSSRRKSDAETTNQEQKQERQSSRKTHVNAAAMRSKSWRPSLQSISEAAS</sequence>
<proteinExistence type="predicted"/>
<keyword evidence="3" id="KW-1185">Reference proteome</keyword>